<protein>
    <recommendedName>
        <fullName evidence="4">Dehydrogenase E1 component domain-containing protein</fullName>
    </recommendedName>
</protein>
<evidence type="ECO:0000256" key="1">
    <source>
        <dbReference type="ARBA" id="ARBA00001964"/>
    </source>
</evidence>
<organism evidence="5">
    <name type="scientific">marine sediment metagenome</name>
    <dbReference type="NCBI Taxonomy" id="412755"/>
    <lineage>
        <taxon>unclassified sequences</taxon>
        <taxon>metagenomes</taxon>
        <taxon>ecological metagenomes</taxon>
    </lineage>
</organism>
<comment type="caution">
    <text evidence="5">The sequence shown here is derived from an EMBL/GenBank/DDBJ whole genome shotgun (WGS) entry which is preliminary data.</text>
</comment>
<dbReference type="AlphaFoldDB" id="A0A0F9SRB2"/>
<accession>A0A0F9SRB2</accession>
<dbReference type="InterPro" id="IPR029061">
    <property type="entry name" value="THDP-binding"/>
</dbReference>
<evidence type="ECO:0000259" key="4">
    <source>
        <dbReference type="Pfam" id="PF00676"/>
    </source>
</evidence>
<comment type="cofactor">
    <cofactor evidence="1">
        <name>thiamine diphosphate</name>
        <dbReference type="ChEBI" id="CHEBI:58937"/>
    </cofactor>
</comment>
<evidence type="ECO:0000256" key="3">
    <source>
        <dbReference type="ARBA" id="ARBA00023052"/>
    </source>
</evidence>
<dbReference type="SUPFAM" id="SSF52518">
    <property type="entry name" value="Thiamin diphosphate-binding fold (THDP-binding)"/>
    <property type="match status" value="1"/>
</dbReference>
<evidence type="ECO:0000313" key="5">
    <source>
        <dbReference type="EMBL" id="KKN31728.1"/>
    </source>
</evidence>
<evidence type="ECO:0000256" key="2">
    <source>
        <dbReference type="ARBA" id="ARBA00023002"/>
    </source>
</evidence>
<feature type="domain" description="Dehydrogenase E1 component" evidence="4">
    <location>
        <begin position="5"/>
        <end position="156"/>
    </location>
</feature>
<dbReference type="PANTHER" id="PTHR11516:SF41">
    <property type="entry name" value="3-METHYL-2-OXOBUTANOATE DEHYDROGENASE SUBUNIT ALPHA"/>
    <property type="match status" value="1"/>
</dbReference>
<dbReference type="PANTHER" id="PTHR11516">
    <property type="entry name" value="PYRUVATE DEHYDROGENASE E1 COMPONENT, ALPHA SUBUNIT BACTERIAL AND ORGANELLAR"/>
    <property type="match status" value="1"/>
</dbReference>
<sequence length="188" mass="21314">MNKQELIDFETEIAELFEKGRIPSPVHLSRGNEDELIKIFENIKLSDWCFSTHRSHYHALLKGIPKEWLRAEILNNRSITINNAEYKFFSSAIVGGVLPIAVGVAMAGQTVWCFCGDMAGSTGIFYECQKYAQRHNLPITFVVEDNGHSVQTPTEEVWGGLLGKYNVIRYQYESGYSHQGSSDKFVVF</sequence>
<dbReference type="InterPro" id="IPR001017">
    <property type="entry name" value="DH_E1"/>
</dbReference>
<keyword evidence="3" id="KW-0786">Thiamine pyrophosphate</keyword>
<proteinExistence type="predicted"/>
<reference evidence="5" key="1">
    <citation type="journal article" date="2015" name="Nature">
        <title>Complex archaea that bridge the gap between prokaryotes and eukaryotes.</title>
        <authorList>
            <person name="Spang A."/>
            <person name="Saw J.H."/>
            <person name="Jorgensen S.L."/>
            <person name="Zaremba-Niedzwiedzka K."/>
            <person name="Martijn J."/>
            <person name="Lind A.E."/>
            <person name="van Eijk R."/>
            <person name="Schleper C."/>
            <person name="Guy L."/>
            <person name="Ettema T.J."/>
        </authorList>
    </citation>
    <scope>NUCLEOTIDE SEQUENCE</scope>
</reference>
<gene>
    <name evidence="5" type="ORF">LCGC14_0821130</name>
</gene>
<dbReference type="GO" id="GO:0004739">
    <property type="term" value="F:pyruvate dehydrogenase (acetyl-transferring) activity"/>
    <property type="evidence" value="ECO:0007669"/>
    <property type="project" value="TreeGrafter"/>
</dbReference>
<name>A0A0F9SRB2_9ZZZZ</name>
<dbReference type="EMBL" id="LAZR01002307">
    <property type="protein sequence ID" value="KKN31728.1"/>
    <property type="molecule type" value="Genomic_DNA"/>
</dbReference>
<dbReference type="Pfam" id="PF00676">
    <property type="entry name" value="E1_dh"/>
    <property type="match status" value="1"/>
</dbReference>
<dbReference type="InterPro" id="IPR050642">
    <property type="entry name" value="PDH_E1_Alpha_Subunit"/>
</dbReference>
<dbReference type="GO" id="GO:0006086">
    <property type="term" value="P:pyruvate decarboxylation to acetyl-CoA"/>
    <property type="evidence" value="ECO:0007669"/>
    <property type="project" value="TreeGrafter"/>
</dbReference>
<keyword evidence="2" id="KW-0560">Oxidoreductase</keyword>
<dbReference type="Gene3D" id="3.40.50.970">
    <property type="match status" value="1"/>
</dbReference>